<keyword evidence="15 16" id="KW-0472">Membrane</keyword>
<dbReference type="InterPro" id="IPR036412">
    <property type="entry name" value="HAD-like_sf"/>
</dbReference>
<dbReference type="SFLD" id="SFLDF00027">
    <property type="entry name" value="p-type_atpase"/>
    <property type="match status" value="1"/>
</dbReference>
<dbReference type="PROSITE" id="PS01229">
    <property type="entry name" value="COF_2"/>
    <property type="match status" value="1"/>
</dbReference>
<dbReference type="SUPFAM" id="SSF55008">
    <property type="entry name" value="HMA, heavy metal-associated domain"/>
    <property type="match status" value="2"/>
</dbReference>
<dbReference type="NCBIfam" id="TIGR01525">
    <property type="entry name" value="ATPase-IB_hvy"/>
    <property type="match status" value="1"/>
</dbReference>
<dbReference type="PANTHER" id="PTHR43520">
    <property type="entry name" value="ATP7, ISOFORM B"/>
    <property type="match status" value="1"/>
</dbReference>
<evidence type="ECO:0000256" key="10">
    <source>
        <dbReference type="ARBA" id="ARBA00022842"/>
    </source>
</evidence>
<evidence type="ECO:0000256" key="12">
    <source>
        <dbReference type="ARBA" id="ARBA00022989"/>
    </source>
</evidence>
<evidence type="ECO:0000259" key="17">
    <source>
        <dbReference type="PROSITE" id="PS50846"/>
    </source>
</evidence>
<dbReference type="GeneID" id="36516876"/>
<accession>A0A2T0FKJ6</accession>
<feature type="transmembrane region" description="Helical" evidence="16">
    <location>
        <begin position="227"/>
        <end position="246"/>
    </location>
</feature>
<evidence type="ECO:0000256" key="9">
    <source>
        <dbReference type="ARBA" id="ARBA00022840"/>
    </source>
</evidence>
<dbReference type="NCBIfam" id="TIGR01494">
    <property type="entry name" value="ATPase_P-type"/>
    <property type="match status" value="1"/>
</dbReference>
<dbReference type="InterPro" id="IPR008250">
    <property type="entry name" value="ATPase_P-typ_transduc_dom_A_sf"/>
</dbReference>
<feature type="transmembrane region" description="Helical" evidence="16">
    <location>
        <begin position="409"/>
        <end position="429"/>
    </location>
</feature>
<keyword evidence="14" id="KW-0406">Ion transport</keyword>
<dbReference type="InterPro" id="IPR059000">
    <property type="entry name" value="ATPase_P-type_domA"/>
</dbReference>
<evidence type="ECO:0000256" key="14">
    <source>
        <dbReference type="ARBA" id="ARBA00023065"/>
    </source>
</evidence>
<feature type="domain" description="HMA" evidence="17">
    <location>
        <begin position="1"/>
        <end position="57"/>
    </location>
</feature>
<evidence type="ECO:0000256" key="4">
    <source>
        <dbReference type="ARBA" id="ARBA00022692"/>
    </source>
</evidence>
<feature type="domain" description="HMA" evidence="17">
    <location>
        <begin position="63"/>
        <end position="129"/>
    </location>
</feature>
<dbReference type="EMBL" id="NDIQ01000021">
    <property type="protein sequence ID" value="PRT55508.1"/>
    <property type="molecule type" value="Genomic_DNA"/>
</dbReference>
<dbReference type="GO" id="GO:0005507">
    <property type="term" value="F:copper ion binding"/>
    <property type="evidence" value="ECO:0007669"/>
    <property type="project" value="InterPro"/>
</dbReference>
<dbReference type="PANTHER" id="PTHR43520:SF8">
    <property type="entry name" value="P-TYPE CU(+) TRANSPORTER"/>
    <property type="match status" value="1"/>
</dbReference>
<comment type="caution">
    <text evidence="18">The sequence shown here is derived from an EMBL/GenBank/DDBJ whole genome shotgun (WGS) entry which is preliminary data.</text>
</comment>
<dbReference type="InterPro" id="IPR023299">
    <property type="entry name" value="ATPase_P-typ_cyto_dom_N"/>
</dbReference>
<evidence type="ECO:0000256" key="8">
    <source>
        <dbReference type="ARBA" id="ARBA00022796"/>
    </source>
</evidence>
<dbReference type="Gene3D" id="2.70.150.10">
    <property type="entry name" value="Calcium-transporting ATPase, cytoplasmic transduction domain A"/>
    <property type="match status" value="1"/>
</dbReference>
<dbReference type="PRINTS" id="PR00943">
    <property type="entry name" value="CUATPASE"/>
</dbReference>
<dbReference type="GO" id="GO:0016020">
    <property type="term" value="C:membrane"/>
    <property type="evidence" value="ECO:0007669"/>
    <property type="project" value="UniProtKB-SubCell"/>
</dbReference>
<dbReference type="STRING" id="45607.A0A2T0FKJ6"/>
<proteinExistence type="inferred from homology"/>
<keyword evidence="13" id="KW-0186">Copper</keyword>
<dbReference type="SUPFAM" id="SSF56784">
    <property type="entry name" value="HAD-like"/>
    <property type="match status" value="1"/>
</dbReference>
<dbReference type="Gene3D" id="3.40.50.1000">
    <property type="entry name" value="HAD superfamily/HAD-like"/>
    <property type="match status" value="1"/>
</dbReference>
<dbReference type="GO" id="GO:0055070">
    <property type="term" value="P:copper ion homeostasis"/>
    <property type="evidence" value="ECO:0007669"/>
    <property type="project" value="TreeGrafter"/>
</dbReference>
<keyword evidence="12 16" id="KW-1133">Transmembrane helix</keyword>
<dbReference type="SUPFAM" id="SSF81665">
    <property type="entry name" value="Calcium ATPase, transmembrane domain M"/>
    <property type="match status" value="1"/>
</dbReference>
<feature type="transmembrane region" description="Helical" evidence="16">
    <location>
        <begin position="258"/>
        <end position="276"/>
    </location>
</feature>
<comment type="similarity">
    <text evidence="2 16">Belongs to the cation transport ATPase (P-type) (TC 3.A.3) family. Type IB subfamily.</text>
</comment>
<keyword evidence="11" id="KW-1278">Translocase</keyword>
<feature type="transmembrane region" description="Helical" evidence="16">
    <location>
        <begin position="757"/>
        <end position="780"/>
    </location>
</feature>
<dbReference type="FunFam" id="2.70.150.10:FF:000002">
    <property type="entry name" value="Copper-transporting ATPase 1, putative"/>
    <property type="match status" value="1"/>
</dbReference>
<dbReference type="PROSITE" id="PS00154">
    <property type="entry name" value="ATPASE_E1_E2"/>
    <property type="match status" value="1"/>
</dbReference>
<dbReference type="InterPro" id="IPR027256">
    <property type="entry name" value="P-typ_ATPase_IB"/>
</dbReference>
<evidence type="ECO:0000256" key="13">
    <source>
        <dbReference type="ARBA" id="ARBA00023008"/>
    </source>
</evidence>
<dbReference type="FunFam" id="3.30.70.100:FF:000005">
    <property type="entry name" value="Copper-exporting P-type ATPase A"/>
    <property type="match status" value="1"/>
</dbReference>
<dbReference type="PRINTS" id="PR00119">
    <property type="entry name" value="CATATPASE"/>
</dbReference>
<dbReference type="InterPro" id="IPR017969">
    <property type="entry name" value="Heavy-metal-associated_CS"/>
</dbReference>
<keyword evidence="8" id="KW-0187">Copper transport</keyword>
<dbReference type="InterPro" id="IPR023214">
    <property type="entry name" value="HAD_sf"/>
</dbReference>
<dbReference type="InterPro" id="IPR023298">
    <property type="entry name" value="ATPase_P-typ_TM_dom_sf"/>
</dbReference>
<keyword evidence="7 16" id="KW-0547">Nucleotide-binding</keyword>
<evidence type="ECO:0000313" key="18">
    <source>
        <dbReference type="EMBL" id="PRT55508.1"/>
    </source>
</evidence>
<dbReference type="SFLD" id="SFLDS00003">
    <property type="entry name" value="Haloacid_Dehalogenase"/>
    <property type="match status" value="1"/>
</dbReference>
<dbReference type="GO" id="GO:0043682">
    <property type="term" value="F:P-type divalent copper transporter activity"/>
    <property type="evidence" value="ECO:0007669"/>
    <property type="project" value="TreeGrafter"/>
</dbReference>
<dbReference type="Gene3D" id="3.40.1110.10">
    <property type="entry name" value="Calcium-transporting ATPase, cytoplasmic domain N"/>
    <property type="match status" value="1"/>
</dbReference>
<dbReference type="OrthoDB" id="432719at2759"/>
<evidence type="ECO:0000256" key="15">
    <source>
        <dbReference type="ARBA" id="ARBA00023136"/>
    </source>
</evidence>
<dbReference type="InterPro" id="IPR018303">
    <property type="entry name" value="ATPase_P-typ_P_site"/>
</dbReference>
<gene>
    <name evidence="18" type="ORF">B9G98_03128</name>
</gene>
<dbReference type="GO" id="GO:0005524">
    <property type="term" value="F:ATP binding"/>
    <property type="evidence" value="ECO:0007669"/>
    <property type="project" value="UniProtKB-UniRule"/>
</dbReference>
<comment type="subcellular location">
    <subcellularLocation>
        <location evidence="1">Endomembrane system</location>
        <topology evidence="1">Multi-pass membrane protein</topology>
    </subcellularLocation>
    <subcellularLocation>
        <location evidence="16">Membrane</location>
    </subcellularLocation>
</comment>
<evidence type="ECO:0000256" key="1">
    <source>
        <dbReference type="ARBA" id="ARBA00004127"/>
    </source>
</evidence>
<evidence type="ECO:0000256" key="7">
    <source>
        <dbReference type="ARBA" id="ARBA00022741"/>
    </source>
</evidence>
<evidence type="ECO:0000256" key="3">
    <source>
        <dbReference type="ARBA" id="ARBA00022448"/>
    </source>
</evidence>
<dbReference type="Pfam" id="PF00122">
    <property type="entry name" value="E1-E2_ATPase"/>
    <property type="match status" value="1"/>
</dbReference>
<keyword evidence="19" id="KW-1185">Reference proteome</keyword>
<dbReference type="AlphaFoldDB" id="A0A2T0FKJ6"/>
<evidence type="ECO:0000256" key="5">
    <source>
        <dbReference type="ARBA" id="ARBA00022723"/>
    </source>
</evidence>
<dbReference type="GO" id="GO:0016887">
    <property type="term" value="F:ATP hydrolysis activity"/>
    <property type="evidence" value="ECO:0007669"/>
    <property type="project" value="InterPro"/>
</dbReference>
<reference evidence="18 19" key="1">
    <citation type="submission" date="2017-04" db="EMBL/GenBank/DDBJ databases">
        <title>Genome sequencing of [Candida] sorbophila.</title>
        <authorList>
            <person name="Ahn J.O."/>
        </authorList>
    </citation>
    <scope>NUCLEOTIDE SEQUENCE [LARGE SCALE GENOMIC DNA]</scope>
    <source>
        <strain evidence="18 19">DS02</strain>
    </source>
</reference>
<keyword evidence="9 16" id="KW-0067">ATP-binding</keyword>
<keyword evidence="3" id="KW-0813">Transport</keyword>
<evidence type="ECO:0000313" key="19">
    <source>
        <dbReference type="Proteomes" id="UP000238350"/>
    </source>
</evidence>
<dbReference type="InterPro" id="IPR006121">
    <property type="entry name" value="HMA_dom"/>
</dbReference>
<feature type="transmembrane region" description="Helical" evidence="16">
    <location>
        <begin position="786"/>
        <end position="806"/>
    </location>
</feature>
<name>A0A2T0FKJ6_9ASCO</name>
<dbReference type="InterPro" id="IPR036163">
    <property type="entry name" value="HMA_dom_sf"/>
</dbReference>
<dbReference type="InterPro" id="IPR044492">
    <property type="entry name" value="P_typ_ATPase_HD_dom"/>
</dbReference>
<evidence type="ECO:0000256" key="2">
    <source>
        <dbReference type="ARBA" id="ARBA00006024"/>
    </source>
</evidence>
<dbReference type="PROSITE" id="PS01047">
    <property type="entry name" value="HMA_1"/>
    <property type="match status" value="1"/>
</dbReference>
<dbReference type="Pfam" id="PF00702">
    <property type="entry name" value="Hydrolase"/>
    <property type="match status" value="1"/>
</dbReference>
<dbReference type="CDD" id="cd02094">
    <property type="entry name" value="P-type_ATPase_Cu-like"/>
    <property type="match status" value="1"/>
</dbReference>
<dbReference type="SUPFAM" id="SSF81653">
    <property type="entry name" value="Calcium ATPase, transduction domain A"/>
    <property type="match status" value="1"/>
</dbReference>
<dbReference type="InterPro" id="IPR001757">
    <property type="entry name" value="P_typ_ATPase"/>
</dbReference>
<dbReference type="SFLD" id="SFLDG00002">
    <property type="entry name" value="C1.7:_P-type_atpase_like"/>
    <property type="match status" value="1"/>
</dbReference>
<feature type="transmembrane region" description="Helical" evidence="16">
    <location>
        <begin position="157"/>
        <end position="176"/>
    </location>
</feature>
<dbReference type="Proteomes" id="UP000238350">
    <property type="component" value="Unassembled WGS sequence"/>
</dbReference>
<dbReference type="Gene3D" id="3.30.70.100">
    <property type="match status" value="2"/>
</dbReference>
<dbReference type="InterPro" id="IPR006122">
    <property type="entry name" value="HMA_Cu_ion-bd"/>
</dbReference>
<dbReference type="GO" id="GO:0012505">
    <property type="term" value="C:endomembrane system"/>
    <property type="evidence" value="ECO:0007669"/>
    <property type="project" value="UniProtKB-SubCell"/>
</dbReference>
<dbReference type="RefSeq" id="XP_024665453.1">
    <property type="nucleotide sequence ID" value="XM_024809685.1"/>
</dbReference>
<feature type="transmembrane region" description="Helical" evidence="16">
    <location>
        <begin position="449"/>
        <end position="472"/>
    </location>
</feature>
<protein>
    <submittedName>
        <fullName evidence="18">Copper-transporting ATPase ccc2</fullName>
    </submittedName>
</protein>
<evidence type="ECO:0000256" key="6">
    <source>
        <dbReference type="ARBA" id="ARBA00022737"/>
    </source>
</evidence>
<dbReference type="Pfam" id="PF00403">
    <property type="entry name" value="HMA"/>
    <property type="match status" value="2"/>
</dbReference>
<keyword evidence="10" id="KW-0460">Magnesium</keyword>
<sequence>MTCSACSSAVTGALEAVPGVRDANVSLITEIAVVNHDNDVPAGALTAAIEGAGFDAKVCDSSQKATLRVFGMTCAACSSSIESALAAVPGVISASVNLSTEEALVEFDASKTGMRKIAAAIEGAGFDALPVNSKDAAAQIASLNRVEQVLSYRRDTIWTFALGFPIILLMKLHHYLPSFLYAEIIPGLYMDTVISLALVTPIQFKIGKRFYIKAFKAIRARSPNMDVLVIISTSSAYFYSLLALLYSIVTQLPGRQMYLWETSAMIFFFVLLGKYLENKARGHTSFALSQLMALAPENACILIDGEEKQIPTDMVEVGDYLVIRPGEKIPADGVVITGQSRVNEAMITGEPVPVVKKPGHRVIGGTVNDAGALHVRVEQCGANTKLAQIVSLVKDAQASKAPIQRYTDFVASWFVPIVIALAICTFAGWMLVARLAPNPPSILKSADSSFFVCLRLCISVIVVACPCALGLATPTAVMVATGVGARNGILVKGGAVFEKLSSVDLVLFDKTGTLTQGDMSVISSSISPEHWLFVGALEENSEHPVGRALVKEASLHGKIPTATCFEAIVGRGVAANVKGSKVYVGSAVFMADLGLEVADDGGHPSTTTVYVAVDGQIVGHASLSDRLRDEAESVVADLHARGIRVGVVSGDVKEVVQLTADIVGIDPDLTWSELSPLLKLKVVQDAKDNGATVAVVGDGINDSPALAAADVGISLEGATQVAVESADVVLIRKSPLMAVPACIDLGRAALRRIKLNLFLSVIYNAFMIPFSMGLFLWWGVMLNPMAASAAMAMSSVSVVLSSLLLNRWRPEIDEKRTSRGLTAWLRKLWGRAPGHEYIALETA</sequence>
<keyword evidence="5 16" id="KW-0479">Metal-binding</keyword>
<keyword evidence="6" id="KW-0677">Repeat</keyword>
<feature type="transmembrane region" description="Helical" evidence="16">
    <location>
        <begin position="188"/>
        <end position="206"/>
    </location>
</feature>
<dbReference type="NCBIfam" id="TIGR00003">
    <property type="entry name" value="copper ion binding protein"/>
    <property type="match status" value="1"/>
</dbReference>
<dbReference type="GO" id="GO:0030003">
    <property type="term" value="P:intracellular monoatomic cation homeostasis"/>
    <property type="evidence" value="ECO:0007669"/>
    <property type="project" value="UniProtKB-ARBA"/>
</dbReference>
<keyword evidence="4 16" id="KW-0812">Transmembrane</keyword>
<evidence type="ECO:0000256" key="11">
    <source>
        <dbReference type="ARBA" id="ARBA00022967"/>
    </source>
</evidence>
<evidence type="ECO:0000256" key="16">
    <source>
        <dbReference type="RuleBase" id="RU362081"/>
    </source>
</evidence>
<organism evidence="18 19">
    <name type="scientific">Wickerhamiella sorbophila</name>
    <dbReference type="NCBI Taxonomy" id="45607"/>
    <lineage>
        <taxon>Eukaryota</taxon>
        <taxon>Fungi</taxon>
        <taxon>Dikarya</taxon>
        <taxon>Ascomycota</taxon>
        <taxon>Saccharomycotina</taxon>
        <taxon>Dipodascomycetes</taxon>
        <taxon>Dipodascales</taxon>
        <taxon>Trichomonascaceae</taxon>
        <taxon>Wickerhamiella</taxon>
    </lineage>
</organism>
<dbReference type="CDD" id="cd00371">
    <property type="entry name" value="HMA"/>
    <property type="match status" value="2"/>
</dbReference>
<dbReference type="PROSITE" id="PS50846">
    <property type="entry name" value="HMA_2"/>
    <property type="match status" value="2"/>
</dbReference>